<accession>A0A3P6CHL0</accession>
<evidence type="ECO:0000313" key="1">
    <source>
        <dbReference type="EMBL" id="CAG7899969.1"/>
    </source>
</evidence>
<proteinExistence type="predicted"/>
<feature type="non-terminal residue" evidence="2">
    <location>
        <position position="34"/>
    </location>
</feature>
<dbReference type="Proteomes" id="UP000694005">
    <property type="component" value="Chromosome A08"/>
</dbReference>
<dbReference type="AlphaFoldDB" id="A0A3P6CHL0"/>
<evidence type="ECO:0000313" key="2">
    <source>
        <dbReference type="EMBL" id="VDD07922.1"/>
    </source>
</evidence>
<sequence>GGPRHFAATCCGSIATCYATLSDAIYNLGNARKS</sequence>
<organism evidence="2">
    <name type="scientific">Brassica campestris</name>
    <name type="common">Field mustard</name>
    <dbReference type="NCBI Taxonomy" id="3711"/>
    <lineage>
        <taxon>Eukaryota</taxon>
        <taxon>Viridiplantae</taxon>
        <taxon>Streptophyta</taxon>
        <taxon>Embryophyta</taxon>
        <taxon>Tracheophyta</taxon>
        <taxon>Spermatophyta</taxon>
        <taxon>Magnoliopsida</taxon>
        <taxon>eudicotyledons</taxon>
        <taxon>Gunneridae</taxon>
        <taxon>Pentapetalae</taxon>
        <taxon>rosids</taxon>
        <taxon>malvids</taxon>
        <taxon>Brassicales</taxon>
        <taxon>Brassicaceae</taxon>
        <taxon>Brassiceae</taxon>
        <taxon>Brassica</taxon>
    </lineage>
</organism>
<gene>
    <name evidence="2" type="ORF">BRAA08T35294Z</name>
    <name evidence="1" type="ORF">BRAPAZ1V2_A08P36350.2</name>
</gene>
<dbReference type="Gramene" id="A08p36350.2_BraZ1">
    <property type="protein sequence ID" value="A08p36350.2_BraZ1.CDS"/>
    <property type="gene ID" value="A08g36350.2_BraZ1"/>
</dbReference>
<protein>
    <submittedName>
        <fullName evidence="1">Uncharacterized protein</fullName>
    </submittedName>
</protein>
<dbReference type="EMBL" id="LS974624">
    <property type="protein sequence ID" value="CAG7899969.1"/>
    <property type="molecule type" value="Genomic_DNA"/>
</dbReference>
<dbReference type="EMBL" id="LR031575">
    <property type="protein sequence ID" value="VDD07922.1"/>
    <property type="molecule type" value="Genomic_DNA"/>
</dbReference>
<reference evidence="2" key="1">
    <citation type="submission" date="2018-11" db="EMBL/GenBank/DDBJ databases">
        <authorList>
            <consortium name="Genoscope - CEA"/>
            <person name="William W."/>
        </authorList>
    </citation>
    <scope>NUCLEOTIDE SEQUENCE</scope>
</reference>
<name>A0A3P6CHL0_BRACM</name>
<feature type="non-terminal residue" evidence="2">
    <location>
        <position position="1"/>
    </location>
</feature>